<proteinExistence type="predicted"/>
<dbReference type="InterPro" id="IPR050312">
    <property type="entry name" value="IolE/XylAMocC-like"/>
</dbReference>
<dbReference type="GO" id="GO:0016853">
    <property type="term" value="F:isomerase activity"/>
    <property type="evidence" value="ECO:0007669"/>
    <property type="project" value="UniProtKB-KW"/>
</dbReference>
<dbReference type="Pfam" id="PF01261">
    <property type="entry name" value="AP_endonuc_2"/>
    <property type="match status" value="1"/>
</dbReference>
<protein>
    <submittedName>
        <fullName evidence="2">Sugar phosphate isomerase/epimerase</fullName>
    </submittedName>
</protein>
<dbReference type="EMBL" id="JAAMOZ010000005">
    <property type="protein sequence ID" value="NIH58746.1"/>
    <property type="molecule type" value="Genomic_DNA"/>
</dbReference>
<keyword evidence="2" id="KW-0413">Isomerase</keyword>
<dbReference type="InterPro" id="IPR036237">
    <property type="entry name" value="Xyl_isomerase-like_sf"/>
</dbReference>
<dbReference type="Proteomes" id="UP000749311">
    <property type="component" value="Unassembled WGS sequence"/>
</dbReference>
<dbReference type="RefSeq" id="WP_167171805.1">
    <property type="nucleotide sequence ID" value="NZ_BAAAOO010000006.1"/>
</dbReference>
<name>A0ABX0SPT6_9ACTN</name>
<reference evidence="2 3" key="1">
    <citation type="submission" date="2020-02" db="EMBL/GenBank/DDBJ databases">
        <title>Sequencing the genomes of 1000 actinobacteria strains.</title>
        <authorList>
            <person name="Klenk H.-P."/>
        </authorList>
    </citation>
    <scope>NUCLEOTIDE SEQUENCE [LARGE SCALE GENOMIC DNA]</scope>
    <source>
        <strain evidence="2 3">DSM 19609</strain>
    </source>
</reference>
<accession>A0ABX0SPT6</accession>
<feature type="domain" description="Xylose isomerase-like TIM barrel" evidence="1">
    <location>
        <begin position="20"/>
        <end position="254"/>
    </location>
</feature>
<evidence type="ECO:0000313" key="3">
    <source>
        <dbReference type="Proteomes" id="UP000749311"/>
    </source>
</evidence>
<dbReference type="InterPro" id="IPR013022">
    <property type="entry name" value="Xyl_isomerase-like_TIM-brl"/>
</dbReference>
<dbReference type="PANTHER" id="PTHR12110:SF52">
    <property type="entry name" value="XYLOSE ISOMERASE"/>
    <property type="match status" value="1"/>
</dbReference>
<evidence type="ECO:0000259" key="1">
    <source>
        <dbReference type="Pfam" id="PF01261"/>
    </source>
</evidence>
<dbReference type="Gene3D" id="3.20.20.150">
    <property type="entry name" value="Divalent-metal-dependent TIM barrel enzymes"/>
    <property type="match status" value="1"/>
</dbReference>
<keyword evidence="3" id="KW-1185">Reference proteome</keyword>
<gene>
    <name evidence="2" type="ORF">FB473_003447</name>
</gene>
<evidence type="ECO:0000313" key="2">
    <source>
        <dbReference type="EMBL" id="NIH58746.1"/>
    </source>
</evidence>
<dbReference type="PANTHER" id="PTHR12110">
    <property type="entry name" value="HYDROXYPYRUVATE ISOMERASE"/>
    <property type="match status" value="1"/>
</dbReference>
<dbReference type="SUPFAM" id="SSF51658">
    <property type="entry name" value="Xylose isomerase-like"/>
    <property type="match status" value="1"/>
</dbReference>
<comment type="caution">
    <text evidence="2">The sequence shown here is derived from an EMBL/GenBank/DDBJ whole genome shotgun (WGS) entry which is preliminary data.</text>
</comment>
<organism evidence="2 3">
    <name type="scientific">Brooklawnia cerclae</name>
    <dbReference type="NCBI Taxonomy" id="349934"/>
    <lineage>
        <taxon>Bacteria</taxon>
        <taxon>Bacillati</taxon>
        <taxon>Actinomycetota</taxon>
        <taxon>Actinomycetes</taxon>
        <taxon>Propionibacteriales</taxon>
        <taxon>Propionibacteriaceae</taxon>
        <taxon>Brooklawnia</taxon>
    </lineage>
</organism>
<sequence length="275" mass="29300">MPRLSINQWSMKTTPCDRFIDAVARAGLDSVGLWRQNVAEIGVGRAAKQVADAGLSVSTLCRGGFLTASTPAARAEALDDNRRAIDEAHALGTDTLVMVVGGLERGQSIREVRRAIPATIAELAPYARQAGVRLALEPMHPMFAADRAVISTLGDALAMATASGDDSVGVVVDTYHIWWDPAVLDDIARIAQAGRLLSYQVSDWSLPLASNPLNSRGVMGNGYIDFAELTGAVAATGYSGKVEAEIFNESLWAMPVDDALALVKMRFDSLVAPYL</sequence>